<reference evidence="3" key="1">
    <citation type="journal article" date="2023" name="Nat. Commun.">
        <title>Diploid and tetraploid genomes of Acorus and the evolution of monocots.</title>
        <authorList>
            <person name="Ma L."/>
            <person name="Liu K.W."/>
            <person name="Li Z."/>
            <person name="Hsiao Y.Y."/>
            <person name="Qi Y."/>
            <person name="Fu T."/>
            <person name="Tang G.D."/>
            <person name="Zhang D."/>
            <person name="Sun W.H."/>
            <person name="Liu D.K."/>
            <person name="Li Y."/>
            <person name="Chen G.Z."/>
            <person name="Liu X.D."/>
            <person name="Liao X.Y."/>
            <person name="Jiang Y.T."/>
            <person name="Yu X."/>
            <person name="Hao Y."/>
            <person name="Huang J."/>
            <person name="Zhao X.W."/>
            <person name="Ke S."/>
            <person name="Chen Y.Y."/>
            <person name="Wu W.L."/>
            <person name="Hsu J.L."/>
            <person name="Lin Y.F."/>
            <person name="Huang M.D."/>
            <person name="Li C.Y."/>
            <person name="Huang L."/>
            <person name="Wang Z.W."/>
            <person name="Zhao X."/>
            <person name="Zhong W.Y."/>
            <person name="Peng D.H."/>
            <person name="Ahmad S."/>
            <person name="Lan S."/>
            <person name="Zhang J.S."/>
            <person name="Tsai W.C."/>
            <person name="Van de Peer Y."/>
            <person name="Liu Z.J."/>
        </authorList>
    </citation>
    <scope>NUCLEOTIDE SEQUENCE</scope>
    <source>
        <strain evidence="3">CP</strain>
    </source>
</reference>
<dbReference type="InterPro" id="IPR010610">
    <property type="entry name" value="EryCIII-like_C"/>
</dbReference>
<organism evidence="3 4">
    <name type="scientific">Acorus calamus</name>
    <name type="common">Sweet flag</name>
    <dbReference type="NCBI Taxonomy" id="4465"/>
    <lineage>
        <taxon>Eukaryota</taxon>
        <taxon>Viridiplantae</taxon>
        <taxon>Streptophyta</taxon>
        <taxon>Embryophyta</taxon>
        <taxon>Tracheophyta</taxon>
        <taxon>Spermatophyta</taxon>
        <taxon>Magnoliopsida</taxon>
        <taxon>Liliopsida</taxon>
        <taxon>Acoraceae</taxon>
        <taxon>Acorus</taxon>
    </lineage>
</organism>
<dbReference type="GO" id="GO:0008194">
    <property type="term" value="F:UDP-glycosyltransferase activity"/>
    <property type="evidence" value="ECO:0007669"/>
    <property type="project" value="InterPro"/>
</dbReference>
<dbReference type="PANTHER" id="PTHR48050">
    <property type="entry name" value="STEROL 3-BETA-GLUCOSYLTRANSFERASE"/>
    <property type="match status" value="1"/>
</dbReference>
<gene>
    <name evidence="3" type="ORF">QJS10_CPB22g00917</name>
</gene>
<protein>
    <recommendedName>
        <fullName evidence="2">Erythromycin biosynthesis protein CIII-like C-terminal domain-containing protein</fullName>
    </recommendedName>
</protein>
<sequence length="499" mass="56231">MAFGTRGDVFPIAALATAFSRDQRQYNVILITHYAHESLKLHLEAENVSFLGVSTPPVLSVAQDDTTSSFKGPLFNLHKKAIQEKHRQECLLAVERVLEDSVSTGKDFILINFFALEGWSLAELFQVRCIIAAPYVVPYSAPSSFERKFSAEFPLLYKYFQEAPADKLCWKDVIHWMWPLFGEDWASWRSDYLNISRLPSTDPITGLPTWYQRSKSPLLLYGFSKAVVECPGYWPSNTHICGFWCLPMEWQFSCDECKMSTNNNRLCGDHYDLQLFLELDSDHRSPIFVGLSSVGSMGFLRNPMAFLMVLKAVLEGTGCKFLLLTCGYEPLESAIQHIASTSPSYSQSQSNCKDCKILFNGRLFCFYGSLPYSWLFQRCSVVIHHGGSGSTAAALRAGVPQIICPFMFDQFYWAERMFWLGLAPEPLQKHHLVPEDNDATSIEQASQALMKSIRSALSSDMKSRAYETATTIIQEDGVGEALKILEEDVTSSAMPEIET</sequence>
<dbReference type="AlphaFoldDB" id="A0AAV9C181"/>
<dbReference type="EMBL" id="JAUJYO010000022">
    <property type="protein sequence ID" value="KAK1282157.1"/>
    <property type="molecule type" value="Genomic_DNA"/>
</dbReference>
<dbReference type="PANTHER" id="PTHR48050:SF11">
    <property type="entry name" value="GLYCOSYLTRANSFERASE"/>
    <property type="match status" value="1"/>
</dbReference>
<keyword evidence="1" id="KW-0808">Transferase</keyword>
<dbReference type="Proteomes" id="UP001180020">
    <property type="component" value="Unassembled WGS sequence"/>
</dbReference>
<dbReference type="InterPro" id="IPR002213">
    <property type="entry name" value="UDP_glucos_trans"/>
</dbReference>
<comment type="caution">
    <text evidence="3">The sequence shown here is derived from an EMBL/GenBank/DDBJ whole genome shotgun (WGS) entry which is preliminary data.</text>
</comment>
<name>A0AAV9C181_ACOCL</name>
<evidence type="ECO:0000313" key="4">
    <source>
        <dbReference type="Proteomes" id="UP001180020"/>
    </source>
</evidence>
<dbReference type="InterPro" id="IPR050426">
    <property type="entry name" value="Glycosyltransferase_28"/>
</dbReference>
<reference evidence="3" key="2">
    <citation type="submission" date="2023-06" db="EMBL/GenBank/DDBJ databases">
        <authorList>
            <person name="Ma L."/>
            <person name="Liu K.-W."/>
            <person name="Li Z."/>
            <person name="Hsiao Y.-Y."/>
            <person name="Qi Y."/>
            <person name="Fu T."/>
            <person name="Tang G."/>
            <person name="Zhang D."/>
            <person name="Sun W.-H."/>
            <person name="Liu D.-K."/>
            <person name="Li Y."/>
            <person name="Chen G.-Z."/>
            <person name="Liu X.-D."/>
            <person name="Liao X.-Y."/>
            <person name="Jiang Y.-T."/>
            <person name="Yu X."/>
            <person name="Hao Y."/>
            <person name="Huang J."/>
            <person name="Zhao X.-W."/>
            <person name="Ke S."/>
            <person name="Chen Y.-Y."/>
            <person name="Wu W.-L."/>
            <person name="Hsu J.-L."/>
            <person name="Lin Y.-F."/>
            <person name="Huang M.-D."/>
            <person name="Li C.-Y."/>
            <person name="Huang L."/>
            <person name="Wang Z.-W."/>
            <person name="Zhao X."/>
            <person name="Zhong W.-Y."/>
            <person name="Peng D.-H."/>
            <person name="Ahmad S."/>
            <person name="Lan S."/>
            <person name="Zhang J.-S."/>
            <person name="Tsai W.-C."/>
            <person name="Van De Peer Y."/>
            <person name="Liu Z.-J."/>
        </authorList>
    </citation>
    <scope>NUCLEOTIDE SEQUENCE</scope>
    <source>
        <strain evidence="3">CP</strain>
        <tissue evidence="3">Leaves</tissue>
    </source>
</reference>
<dbReference type="CDD" id="cd03784">
    <property type="entry name" value="GT1_Gtf-like"/>
    <property type="match status" value="1"/>
</dbReference>
<accession>A0AAV9C181</accession>
<evidence type="ECO:0000313" key="3">
    <source>
        <dbReference type="EMBL" id="KAK1282157.1"/>
    </source>
</evidence>
<evidence type="ECO:0000259" key="2">
    <source>
        <dbReference type="Pfam" id="PF06722"/>
    </source>
</evidence>
<dbReference type="GO" id="GO:0016758">
    <property type="term" value="F:hexosyltransferase activity"/>
    <property type="evidence" value="ECO:0007669"/>
    <property type="project" value="UniProtKB-ARBA"/>
</dbReference>
<feature type="domain" description="Erythromycin biosynthesis protein CIII-like C-terminal" evidence="2">
    <location>
        <begin position="369"/>
        <end position="422"/>
    </location>
</feature>
<dbReference type="Pfam" id="PF06722">
    <property type="entry name" value="EryCIII-like_C"/>
    <property type="match status" value="1"/>
</dbReference>
<keyword evidence="4" id="KW-1185">Reference proteome</keyword>
<proteinExistence type="predicted"/>
<dbReference type="SUPFAM" id="SSF53756">
    <property type="entry name" value="UDP-Glycosyltransferase/glycogen phosphorylase"/>
    <property type="match status" value="1"/>
</dbReference>
<evidence type="ECO:0000256" key="1">
    <source>
        <dbReference type="ARBA" id="ARBA00022679"/>
    </source>
</evidence>
<dbReference type="Gene3D" id="3.40.50.2000">
    <property type="entry name" value="Glycogen Phosphorylase B"/>
    <property type="match status" value="2"/>
</dbReference>